<dbReference type="Pfam" id="PF03133">
    <property type="entry name" value="TTL"/>
    <property type="match status" value="1"/>
</dbReference>
<feature type="domain" description="Interleukin-17 receptor C/E N-terminal" evidence="10">
    <location>
        <begin position="1067"/>
        <end position="1356"/>
    </location>
</feature>
<feature type="compositionally biased region" description="Low complexity" evidence="9">
    <location>
        <begin position="207"/>
        <end position="226"/>
    </location>
</feature>
<dbReference type="SUPFAM" id="SSF56059">
    <property type="entry name" value="Glutathione synthetase ATP-binding domain-like"/>
    <property type="match status" value="1"/>
</dbReference>
<organism evidence="11 12">
    <name type="scientific">Camelus ferus</name>
    <name type="common">Wild bactrian camel</name>
    <name type="synonym">Camelus bactrianus ferus</name>
    <dbReference type="NCBI Taxonomy" id="419612"/>
    <lineage>
        <taxon>Eukaryota</taxon>
        <taxon>Metazoa</taxon>
        <taxon>Chordata</taxon>
        <taxon>Craniata</taxon>
        <taxon>Vertebrata</taxon>
        <taxon>Euteleostomi</taxon>
        <taxon>Mammalia</taxon>
        <taxon>Eutheria</taxon>
        <taxon>Laurasiatheria</taxon>
        <taxon>Artiodactyla</taxon>
        <taxon>Tylopoda</taxon>
        <taxon>Camelidae</taxon>
        <taxon>Camelus</taxon>
    </lineage>
</organism>
<dbReference type="GO" id="GO:0070736">
    <property type="term" value="F:protein-glycine ligase activity, initiating"/>
    <property type="evidence" value="ECO:0007669"/>
    <property type="project" value="TreeGrafter"/>
</dbReference>
<dbReference type="Pfam" id="PF15037">
    <property type="entry name" value="IL17_R_N"/>
    <property type="match status" value="1"/>
</dbReference>
<dbReference type="GeneID" id="102518094"/>
<keyword evidence="4" id="KW-0547">Nucleotide-binding</keyword>
<evidence type="ECO:0000256" key="7">
    <source>
        <dbReference type="ARBA" id="ARBA00023212"/>
    </source>
</evidence>
<sequence length="1428" mass="159262">MCVISAPQLRWASCWGTSSVRCRGRLGVGARRRARGSQGRACPGPPGWSCGGGGLGVTWVFMTWGALTARTGLCDPNSRRGAGPRDPQRGAGHSRVLLAADTMSRALLLRPRAGHRGASDCGPCPGPRTRVPDHGPWDPAPSTPPARHHPRIRPRSRSRSRPQTPARPRSPTPRASRRAAAPGSRRPRPWAAQWAARLRPVAPGNCRTRGSATRGRGTRPGRGAQAVEGSKGEVLEAGMEPGERKRLPSAAASEGEQREHKLKRGIPQDLLSSPKLDKYKIARQLTDKAVKEKKIFSIYGHYPVIRAALRRKGWVEKKFYFLPKPVAKVEGDGEGVAGSASDICVTILRPEWENRCSEGKENQEEALENTDDIHDVMSRLVKNEMPYFLWTLKRDIVDYHSLSCDQMLNHYGKTAAFTTKIGLCMNMRTLPWYVQADPDSFFPRCYGLCTESDKQEFLDDFRRTVASSILKWVVSQQNGSKSKRKSSKGEAGDSDPSSKQVPENTRSRLMGLSGQLVDAACKVCEAYLGRLEHKDIDLSEDAAEDLTEDEWKDLTQQYYSLVRGNAFISSSRSRFSQCQALLNKITSVNPQTEIDGLRNIWIIKPAAKSRGRDIVCMNHVEEILELVAADHLPAKDKWVVQKYIETPLLIYDTKFDIRQWFLVTDWNPLTIWFYKESYLRFSTRRFSLDNLDSAIHLCNNSIQKHLKNDKGRSPLLPCHNTWTSTRFQEYLQKRGRGAVWSSIIYPSMKRAIANTMRVAQGRVEPRKNSFELYGADFILGRDFKPWLIEINSSPTMHASTPVTAQLCAQVQEDTIKVVVDRRVDRNCDTGNFELLWRQPAVELPPFQGSDLFVEGVGTRKAKRQMPPISTFDSASSLSNIQPLKERCPSALPGLAPAPPRTALQPDLRMKDEKVLACTLPLPLNRPAGRSAKVSCDLSEPGSGMELPTCHLQHLDHTAPNTGLTRVESDKRWDPNLLKVHPLRSVLPSMKTVEGAQCPPPRPSGNIFNSFCRQPPTSISRSVLEALTLSTAMKCPPHDDCSLLLHVNASLMLHESLWGLEACSMSLDTQEAQCQSVRVRRASRQLQVGRQLQVHFDCFEVSVAQSLYVTLRTVPHFCGVQLDQQYHVEDCRDEDVGRNMPDCFAGKLSYWVDHSRKVVRVQLPEAPGGPDYYLRLCLKRFTCEDAGAAVRVTASRVSRSVSLPYSQALPCLCLEGWSATPDAVRIQTCPFEDDTEILWDAISYHPGSRALTWEPACPVSGHVNLCWRPGPGAHCLKLEHSGRPAHGRVRYPLVDPQPQLCLKFSTSLGFRVRCPFEKLLFPAWKMTTQPAPSPGHLRIAFFSPSPARFQVCLCHQGKTWPPACHRVLRAMPLPPASVSQGDPTEDPTVAFVDIPRDDACAPSTCIQGWRTDVHFSAPQQLCNLQCAAT</sequence>
<evidence type="ECO:0000259" key="10">
    <source>
        <dbReference type="Pfam" id="PF15037"/>
    </source>
</evidence>
<keyword evidence="6" id="KW-0969">Cilium</keyword>
<evidence type="ECO:0000256" key="4">
    <source>
        <dbReference type="ARBA" id="ARBA00022741"/>
    </source>
</evidence>
<dbReference type="CTD" id="164714"/>
<evidence type="ECO:0000256" key="3">
    <source>
        <dbReference type="ARBA" id="ARBA00022598"/>
    </source>
</evidence>
<feature type="region of interest" description="Disordered" evidence="9">
    <location>
        <begin position="479"/>
        <end position="505"/>
    </location>
</feature>
<reference evidence="12" key="1">
    <citation type="submission" date="2025-08" db="UniProtKB">
        <authorList>
            <consortium name="RefSeq"/>
        </authorList>
    </citation>
    <scope>IDENTIFICATION</scope>
    <source>
        <tissue evidence="12">Ear skin</tissue>
    </source>
</reference>
<feature type="compositionally biased region" description="Low complexity" evidence="9">
    <location>
        <begin position="161"/>
        <end position="200"/>
    </location>
</feature>
<feature type="compositionally biased region" description="Basic residues" evidence="9">
    <location>
        <begin position="146"/>
        <end position="160"/>
    </location>
</feature>
<dbReference type="Gene3D" id="3.30.470.20">
    <property type="entry name" value="ATP-grasp fold, B domain"/>
    <property type="match status" value="1"/>
</dbReference>
<evidence type="ECO:0000256" key="8">
    <source>
        <dbReference type="ARBA" id="ARBA00048944"/>
    </source>
</evidence>
<keyword evidence="7" id="KW-0206">Cytoskeleton</keyword>
<evidence type="ECO:0000256" key="2">
    <source>
        <dbReference type="ARBA" id="ARBA00022490"/>
    </source>
</evidence>
<dbReference type="Proteomes" id="UP000694856">
    <property type="component" value="Chromosome 12"/>
</dbReference>
<keyword evidence="3" id="KW-0436">Ligase</keyword>
<accession>A0A8B8U1H2</accession>
<dbReference type="KEGG" id="cfr:102518094"/>
<protein>
    <submittedName>
        <fullName evidence="12">Protein monoglycylase TTLL8 isoform X1</fullName>
    </submittedName>
</protein>
<dbReference type="PROSITE" id="PS51221">
    <property type="entry name" value="TTL"/>
    <property type="match status" value="1"/>
</dbReference>
<dbReference type="RefSeq" id="XP_032348429.1">
    <property type="nucleotide sequence ID" value="XM_032492538.1"/>
</dbReference>
<keyword evidence="5" id="KW-0067">ATP-binding</keyword>
<comment type="catalytic activity">
    <reaction evidence="8">
        <text>L-glutamyl-[protein] + glycine + ATP = glycyl-L-glutamyl-[protein] + ADP + phosphate + H(+)</text>
        <dbReference type="Rhea" id="RHEA:67180"/>
        <dbReference type="Rhea" id="RHEA-COMP:10208"/>
        <dbReference type="Rhea" id="RHEA-COMP:17207"/>
        <dbReference type="ChEBI" id="CHEBI:15378"/>
        <dbReference type="ChEBI" id="CHEBI:29973"/>
        <dbReference type="ChEBI" id="CHEBI:30616"/>
        <dbReference type="ChEBI" id="CHEBI:43474"/>
        <dbReference type="ChEBI" id="CHEBI:57305"/>
        <dbReference type="ChEBI" id="CHEBI:167890"/>
        <dbReference type="ChEBI" id="CHEBI:456216"/>
    </reaction>
    <physiologicalReaction direction="left-to-right" evidence="8">
        <dbReference type="Rhea" id="RHEA:67181"/>
    </physiologicalReaction>
</comment>
<name>A0A8B8U1H2_CAMFR</name>
<proteinExistence type="predicted"/>
<evidence type="ECO:0000256" key="9">
    <source>
        <dbReference type="SAM" id="MobiDB-lite"/>
    </source>
</evidence>
<evidence type="ECO:0000256" key="1">
    <source>
        <dbReference type="ARBA" id="ARBA00004611"/>
    </source>
</evidence>
<dbReference type="InterPro" id="IPR004344">
    <property type="entry name" value="TTL/TTLL_fam"/>
</dbReference>
<feature type="region of interest" description="Disordered" evidence="9">
    <location>
        <begin position="111"/>
        <end position="263"/>
    </location>
</feature>
<feature type="region of interest" description="Disordered" evidence="9">
    <location>
        <begin position="72"/>
        <end position="92"/>
    </location>
</feature>
<gene>
    <name evidence="12" type="primary">TTLL8</name>
</gene>
<dbReference type="GO" id="GO:0003341">
    <property type="term" value="P:cilium movement"/>
    <property type="evidence" value="ECO:0007669"/>
    <property type="project" value="TreeGrafter"/>
</dbReference>
<dbReference type="GO" id="GO:0060271">
    <property type="term" value="P:cilium assembly"/>
    <property type="evidence" value="ECO:0007669"/>
    <property type="project" value="TreeGrafter"/>
</dbReference>
<dbReference type="PANTHER" id="PTHR45870:SF3">
    <property type="entry name" value="PROTEIN MONOGLYCYLASE TTLL8"/>
    <property type="match status" value="1"/>
</dbReference>
<keyword evidence="11" id="KW-1185">Reference proteome</keyword>
<dbReference type="GO" id="GO:0015630">
    <property type="term" value="C:microtubule cytoskeleton"/>
    <property type="evidence" value="ECO:0007669"/>
    <property type="project" value="TreeGrafter"/>
</dbReference>
<evidence type="ECO:0000256" key="5">
    <source>
        <dbReference type="ARBA" id="ARBA00022840"/>
    </source>
</evidence>
<dbReference type="GO" id="GO:0005930">
    <property type="term" value="C:axoneme"/>
    <property type="evidence" value="ECO:0007669"/>
    <property type="project" value="TreeGrafter"/>
</dbReference>
<dbReference type="PANTHER" id="PTHR45870">
    <property type="entry name" value="TUBULIN MONOGLYCYLASE TTLL3"/>
    <property type="match status" value="1"/>
</dbReference>
<dbReference type="InterPro" id="IPR051437">
    <property type="entry name" value="TTLL_monoglycylase"/>
</dbReference>
<keyword evidence="6" id="KW-0282">Flagellum</keyword>
<comment type="subcellular location">
    <subcellularLocation>
        <location evidence="1">Cytoplasm</location>
        <location evidence="1">Cytoskeleton</location>
        <location evidence="1">Flagellum axoneme</location>
    </subcellularLocation>
</comment>
<evidence type="ECO:0000313" key="11">
    <source>
        <dbReference type="Proteomes" id="UP000694856"/>
    </source>
</evidence>
<feature type="compositionally biased region" description="Polar residues" evidence="9">
    <location>
        <begin position="495"/>
        <end position="504"/>
    </location>
</feature>
<dbReference type="InterPro" id="IPR027841">
    <property type="entry name" value="IL-17_rcpt_C/E_N"/>
</dbReference>
<keyword evidence="2" id="KW-0963">Cytoplasm</keyword>
<dbReference type="GO" id="GO:0005524">
    <property type="term" value="F:ATP binding"/>
    <property type="evidence" value="ECO:0007669"/>
    <property type="project" value="UniProtKB-KW"/>
</dbReference>
<dbReference type="FunFam" id="3.30.470.20:FF:000032">
    <property type="entry name" value="tubulin monoglycylase TTLL3 isoform X2"/>
    <property type="match status" value="1"/>
</dbReference>
<keyword evidence="6" id="KW-0966">Cell projection</keyword>
<evidence type="ECO:0000256" key="6">
    <source>
        <dbReference type="ARBA" id="ARBA00022846"/>
    </source>
</evidence>
<evidence type="ECO:0000313" key="12">
    <source>
        <dbReference type="RefSeq" id="XP_032348429.1"/>
    </source>
</evidence>